<evidence type="ECO:0000256" key="3">
    <source>
        <dbReference type="ARBA" id="ARBA00022737"/>
    </source>
</evidence>
<organism evidence="8 9">
    <name type="scientific">Hoylesella buccalis ATCC 35310</name>
    <dbReference type="NCBI Taxonomy" id="679190"/>
    <lineage>
        <taxon>Bacteria</taxon>
        <taxon>Pseudomonadati</taxon>
        <taxon>Bacteroidota</taxon>
        <taxon>Bacteroidia</taxon>
        <taxon>Bacteroidales</taxon>
        <taxon>Prevotellaceae</taxon>
        <taxon>Hoylesella</taxon>
    </lineage>
</organism>
<dbReference type="PROSITE" id="PS50093">
    <property type="entry name" value="PKD"/>
    <property type="match status" value="3"/>
</dbReference>
<evidence type="ECO:0000256" key="5">
    <source>
        <dbReference type="ARBA" id="ARBA00023136"/>
    </source>
</evidence>
<evidence type="ECO:0000256" key="1">
    <source>
        <dbReference type="ARBA" id="ARBA00004141"/>
    </source>
</evidence>
<dbReference type="AlphaFoldDB" id="D1W906"/>
<feature type="signal peptide" evidence="6">
    <location>
        <begin position="1"/>
        <end position="19"/>
    </location>
</feature>
<keyword evidence="5" id="KW-0472">Membrane</keyword>
<dbReference type="eggNOG" id="COG3291">
    <property type="taxonomic scope" value="Bacteria"/>
</dbReference>
<keyword evidence="3" id="KW-0677">Repeat</keyword>
<feature type="domain" description="PKD" evidence="7">
    <location>
        <begin position="29"/>
        <end position="92"/>
    </location>
</feature>
<dbReference type="SUPFAM" id="SSF49299">
    <property type="entry name" value="PKD domain"/>
    <property type="match status" value="3"/>
</dbReference>
<dbReference type="Proteomes" id="UP000005283">
    <property type="component" value="Unassembled WGS sequence"/>
</dbReference>
<evidence type="ECO:0000313" key="8">
    <source>
        <dbReference type="EMBL" id="EFA90956.1"/>
    </source>
</evidence>
<comment type="subcellular location">
    <subcellularLocation>
        <location evidence="1">Membrane</location>
        <topology evidence="1">Multi-pass membrane protein</topology>
    </subcellularLocation>
</comment>
<dbReference type="RefSeq" id="WP_004351045.1">
    <property type="nucleotide sequence ID" value="NZ_ADEG01000110.1"/>
</dbReference>
<dbReference type="InterPro" id="IPR000601">
    <property type="entry name" value="PKD_dom"/>
</dbReference>
<dbReference type="PROSITE" id="PS51257">
    <property type="entry name" value="PROKAR_LIPOPROTEIN"/>
    <property type="match status" value="1"/>
</dbReference>
<dbReference type="PANTHER" id="PTHR46730:SF4">
    <property type="entry name" value="POLYCYSTIC KIDNEY DISEASE PROTEIN 1-LIKE 1"/>
    <property type="match status" value="1"/>
</dbReference>
<dbReference type="GO" id="GO:0005261">
    <property type="term" value="F:monoatomic cation channel activity"/>
    <property type="evidence" value="ECO:0007669"/>
    <property type="project" value="TreeGrafter"/>
</dbReference>
<comment type="caution">
    <text evidence="8">The sequence shown here is derived from an EMBL/GenBank/DDBJ whole genome shotgun (WGS) entry which is preliminary data.</text>
</comment>
<dbReference type="Gene3D" id="2.60.40.10">
    <property type="entry name" value="Immunoglobulins"/>
    <property type="match status" value="3"/>
</dbReference>
<accession>D1W906</accession>
<name>D1W906_9BACT</name>
<dbReference type="GO" id="GO:0005975">
    <property type="term" value="P:carbohydrate metabolic process"/>
    <property type="evidence" value="ECO:0007669"/>
    <property type="project" value="UniProtKB-ARBA"/>
</dbReference>
<dbReference type="eggNOG" id="COG3533">
    <property type="taxonomic scope" value="Bacteria"/>
</dbReference>
<evidence type="ECO:0000313" key="9">
    <source>
        <dbReference type="Proteomes" id="UP000005283"/>
    </source>
</evidence>
<sequence>MKISIKTAIGLFVALTMFASCKDEEQTILNADFSASKLEVAAGEKVMFKDQSTGNPARWNWVFEGGTPAISQLFSPEIIYEKPGVYTVTLTVGRSDDSSMVERKQYITVDYPKQMTADFTADKTIAMNDEMIQFTDLTTGYPSAWKWTFMSDKGTVVTSAEQNPLLKFEPGLYTVKLEASNPKASNSIEKTDFLNVIDKNAVSANFTADHRMIVEGNSVKFTDSSLGRATQWNWTFEGGSPATSSAQSPTVTFKNAGRYKVQLTASNEVNSSTATQEGYIVVLPAKDLVAFYPFDGDGKDVGPNGIHSQILKKGDNINVNFNAPSRKEGTNSAEFQSVSNDRFAILTLPDNSLLNFQAKPVTTAFWVKTSNKTASKMGVFQQGSGPNASPDGKNKQTWFRFQKGSPYLRYVVEYSKKSGNWTDYKAHPMTDGQWHHYVCVHSNGSTYLYIDGVKVSEALNKGLKEIDAKPYYIGAMYRGAETNRSYENFLDGCIDDYVIYSRALSAAEIKALYDSMK</sequence>
<feature type="chain" id="PRO_5003027664" evidence="6">
    <location>
        <begin position="20"/>
        <end position="517"/>
    </location>
</feature>
<gene>
    <name evidence="8" type="ORF">HMPREF0650_0184</name>
</gene>
<dbReference type="STRING" id="679190.HMPREF0650_0184"/>
<keyword evidence="4" id="KW-1133">Transmembrane helix</keyword>
<protein>
    <submittedName>
        <fullName evidence="8">PKD domain protein</fullName>
    </submittedName>
</protein>
<keyword evidence="6" id="KW-0732">Signal</keyword>
<reference evidence="8 9" key="1">
    <citation type="submission" date="2009-12" db="EMBL/GenBank/DDBJ databases">
        <title>Genome Sequence of Prevotella buccalis ATCC 35310.</title>
        <authorList>
            <person name="Durkin A.S."/>
            <person name="Madupu R."/>
            <person name="Torralba M."/>
            <person name="Methe B."/>
            <person name="Sutton G."/>
            <person name="Strausberg R.L."/>
            <person name="Nelson K.E."/>
        </authorList>
    </citation>
    <scope>NUCLEOTIDE SEQUENCE [LARGE SCALE GENOMIC DNA]</scope>
    <source>
        <strain evidence="8 9">ATCC 35310</strain>
    </source>
</reference>
<dbReference type="Pfam" id="PF13385">
    <property type="entry name" value="Laminin_G_3"/>
    <property type="match status" value="1"/>
</dbReference>
<evidence type="ECO:0000259" key="7">
    <source>
        <dbReference type="PROSITE" id="PS50093"/>
    </source>
</evidence>
<keyword evidence="2" id="KW-0812">Transmembrane</keyword>
<dbReference type="PANTHER" id="PTHR46730">
    <property type="entry name" value="POLYCYSTIN-1"/>
    <property type="match status" value="1"/>
</dbReference>
<dbReference type="Pfam" id="PF18911">
    <property type="entry name" value="PKD_4"/>
    <property type="match status" value="1"/>
</dbReference>
<proteinExistence type="predicted"/>
<evidence type="ECO:0000256" key="6">
    <source>
        <dbReference type="SAM" id="SignalP"/>
    </source>
</evidence>
<dbReference type="GO" id="GO:0005886">
    <property type="term" value="C:plasma membrane"/>
    <property type="evidence" value="ECO:0007669"/>
    <property type="project" value="TreeGrafter"/>
</dbReference>
<dbReference type="Gene3D" id="2.60.120.200">
    <property type="match status" value="1"/>
</dbReference>
<dbReference type="Pfam" id="PF00801">
    <property type="entry name" value="PKD"/>
    <property type="match status" value="1"/>
</dbReference>
<keyword evidence="9" id="KW-1185">Reference proteome</keyword>
<dbReference type="CDD" id="cd00146">
    <property type="entry name" value="PKD"/>
    <property type="match status" value="3"/>
</dbReference>
<dbReference type="SMART" id="SM00089">
    <property type="entry name" value="PKD"/>
    <property type="match status" value="3"/>
</dbReference>
<dbReference type="SUPFAM" id="SSF49899">
    <property type="entry name" value="Concanavalin A-like lectins/glucanases"/>
    <property type="match status" value="1"/>
</dbReference>
<evidence type="ECO:0000256" key="2">
    <source>
        <dbReference type="ARBA" id="ARBA00022692"/>
    </source>
</evidence>
<dbReference type="InterPro" id="IPR035986">
    <property type="entry name" value="PKD_dom_sf"/>
</dbReference>
<dbReference type="GO" id="GO:0004553">
    <property type="term" value="F:hydrolase activity, hydrolyzing O-glycosyl compounds"/>
    <property type="evidence" value="ECO:0007669"/>
    <property type="project" value="UniProtKB-ARBA"/>
</dbReference>
<dbReference type="InterPro" id="IPR013783">
    <property type="entry name" value="Ig-like_fold"/>
</dbReference>
<dbReference type="EMBL" id="ADEG01000110">
    <property type="protein sequence ID" value="EFA90956.1"/>
    <property type="molecule type" value="Genomic_DNA"/>
</dbReference>
<dbReference type="InterPro" id="IPR022409">
    <property type="entry name" value="PKD/Chitinase_dom"/>
</dbReference>
<evidence type="ECO:0000256" key="4">
    <source>
        <dbReference type="ARBA" id="ARBA00022989"/>
    </source>
</evidence>
<dbReference type="InterPro" id="IPR013320">
    <property type="entry name" value="ConA-like_dom_sf"/>
</dbReference>
<dbReference type="GO" id="GO:0006816">
    <property type="term" value="P:calcium ion transport"/>
    <property type="evidence" value="ECO:0007669"/>
    <property type="project" value="TreeGrafter"/>
</dbReference>
<feature type="domain" description="PKD" evidence="7">
    <location>
        <begin position="115"/>
        <end position="191"/>
    </location>
</feature>
<feature type="domain" description="PKD" evidence="7">
    <location>
        <begin position="218"/>
        <end position="287"/>
    </location>
</feature>